<name>A0ABU7BS84_9TELE</name>
<gene>
    <name evidence="2" type="ORF">ATANTOWER_011480</name>
</gene>
<keyword evidence="3" id="KW-1185">Reference proteome</keyword>
<proteinExistence type="predicted"/>
<accession>A0ABU7BS84</accession>
<dbReference type="EMBL" id="JAHUTI010061497">
    <property type="protein sequence ID" value="MED6252418.1"/>
    <property type="molecule type" value="Genomic_DNA"/>
</dbReference>
<sequence>MHCYGFKYFKKKITGSWFALLGHALPGFTLCGIRVTQVHWRWSLAGGGVAALPLKRSSSVDRSSAKAQREDNSEERWKHDGAKVWSEVGHP</sequence>
<reference evidence="2 3" key="1">
    <citation type="submission" date="2021-07" db="EMBL/GenBank/DDBJ databases">
        <authorList>
            <person name="Palmer J.M."/>
        </authorList>
    </citation>
    <scope>NUCLEOTIDE SEQUENCE [LARGE SCALE GENOMIC DNA]</scope>
    <source>
        <strain evidence="2 3">AT_MEX2019</strain>
        <tissue evidence="2">Muscle</tissue>
    </source>
</reference>
<evidence type="ECO:0008006" key="4">
    <source>
        <dbReference type="Google" id="ProtNLM"/>
    </source>
</evidence>
<evidence type="ECO:0000313" key="2">
    <source>
        <dbReference type="EMBL" id="MED6252418.1"/>
    </source>
</evidence>
<feature type="compositionally biased region" description="Basic and acidic residues" evidence="1">
    <location>
        <begin position="63"/>
        <end position="82"/>
    </location>
</feature>
<protein>
    <recommendedName>
        <fullName evidence="4">Secreted protein</fullName>
    </recommendedName>
</protein>
<organism evidence="2 3">
    <name type="scientific">Ataeniobius toweri</name>
    <dbReference type="NCBI Taxonomy" id="208326"/>
    <lineage>
        <taxon>Eukaryota</taxon>
        <taxon>Metazoa</taxon>
        <taxon>Chordata</taxon>
        <taxon>Craniata</taxon>
        <taxon>Vertebrata</taxon>
        <taxon>Euteleostomi</taxon>
        <taxon>Actinopterygii</taxon>
        <taxon>Neopterygii</taxon>
        <taxon>Teleostei</taxon>
        <taxon>Neoteleostei</taxon>
        <taxon>Acanthomorphata</taxon>
        <taxon>Ovalentaria</taxon>
        <taxon>Atherinomorphae</taxon>
        <taxon>Cyprinodontiformes</taxon>
        <taxon>Goodeidae</taxon>
        <taxon>Ataeniobius</taxon>
    </lineage>
</organism>
<dbReference type="Proteomes" id="UP001345963">
    <property type="component" value="Unassembled WGS sequence"/>
</dbReference>
<feature type="region of interest" description="Disordered" evidence="1">
    <location>
        <begin position="59"/>
        <end position="91"/>
    </location>
</feature>
<evidence type="ECO:0000256" key="1">
    <source>
        <dbReference type="SAM" id="MobiDB-lite"/>
    </source>
</evidence>
<evidence type="ECO:0000313" key="3">
    <source>
        <dbReference type="Proteomes" id="UP001345963"/>
    </source>
</evidence>
<comment type="caution">
    <text evidence="2">The sequence shown here is derived from an EMBL/GenBank/DDBJ whole genome shotgun (WGS) entry which is preliminary data.</text>
</comment>